<evidence type="ECO:0000313" key="4">
    <source>
        <dbReference type="Proteomes" id="UP000273001"/>
    </source>
</evidence>
<dbReference type="PIRSF" id="PIRSF004553">
    <property type="entry name" value="CHP00095"/>
    <property type="match status" value="1"/>
</dbReference>
<dbReference type="SUPFAM" id="SSF53335">
    <property type="entry name" value="S-adenosyl-L-methionine-dependent methyltransferases"/>
    <property type="match status" value="1"/>
</dbReference>
<proteinExistence type="predicted"/>
<dbReference type="PROSITE" id="PS00092">
    <property type="entry name" value="N6_MTASE"/>
    <property type="match status" value="1"/>
</dbReference>
<evidence type="ECO:0000256" key="2">
    <source>
        <dbReference type="ARBA" id="ARBA00022679"/>
    </source>
</evidence>
<dbReference type="GO" id="GO:0052913">
    <property type="term" value="F:16S rRNA (guanine(966)-N(2))-methyltransferase activity"/>
    <property type="evidence" value="ECO:0007669"/>
    <property type="project" value="UniProtKB-EC"/>
</dbReference>
<dbReference type="InterPro" id="IPR004398">
    <property type="entry name" value="RNA_MeTrfase_RsmD"/>
</dbReference>
<dbReference type="CDD" id="cd02440">
    <property type="entry name" value="AdoMet_MTases"/>
    <property type="match status" value="1"/>
</dbReference>
<dbReference type="PANTHER" id="PTHR43542:SF1">
    <property type="entry name" value="METHYLTRANSFERASE"/>
    <property type="match status" value="1"/>
</dbReference>
<dbReference type="EMBL" id="CP032514">
    <property type="protein sequence ID" value="AYD90023.1"/>
    <property type="molecule type" value="Genomic_DNA"/>
</dbReference>
<dbReference type="Gene3D" id="3.40.50.150">
    <property type="entry name" value="Vaccinia Virus protein VP39"/>
    <property type="match status" value="1"/>
</dbReference>
<dbReference type="PANTHER" id="PTHR43542">
    <property type="entry name" value="METHYLTRANSFERASE"/>
    <property type="match status" value="1"/>
</dbReference>
<dbReference type="RefSeq" id="WP_119836068.1">
    <property type="nucleotide sequence ID" value="NZ_CP032514.1"/>
</dbReference>
<dbReference type="InterPro" id="IPR002052">
    <property type="entry name" value="DNA_methylase_N6_adenine_CS"/>
</dbReference>
<dbReference type="Proteomes" id="UP000273001">
    <property type="component" value="Chromosome"/>
</dbReference>
<gene>
    <name evidence="3" type="primary">rsmD</name>
    <name evidence="3" type="ORF">D5R93_08360</name>
</gene>
<evidence type="ECO:0000313" key="3">
    <source>
        <dbReference type="EMBL" id="AYD90023.1"/>
    </source>
</evidence>
<keyword evidence="4" id="KW-1185">Reference proteome</keyword>
<name>A0ABM6Z483_9ACTO</name>
<dbReference type="InterPro" id="IPR029063">
    <property type="entry name" value="SAM-dependent_MTases_sf"/>
</dbReference>
<organism evidence="3 4">
    <name type="scientific">Actinomyces lilanjuaniae</name>
    <dbReference type="NCBI Taxonomy" id="2321394"/>
    <lineage>
        <taxon>Bacteria</taxon>
        <taxon>Bacillati</taxon>
        <taxon>Actinomycetota</taxon>
        <taxon>Actinomycetes</taxon>
        <taxon>Actinomycetales</taxon>
        <taxon>Actinomycetaceae</taxon>
        <taxon>Actinomyces</taxon>
    </lineage>
</organism>
<evidence type="ECO:0000256" key="1">
    <source>
        <dbReference type="ARBA" id="ARBA00022603"/>
    </source>
</evidence>
<dbReference type="EC" id="2.1.1.171" evidence="3"/>
<protein>
    <submittedName>
        <fullName evidence="3">16S rRNA (Guanine(966)-N(2))-methyltransferase RsmD</fullName>
        <ecNumber evidence="3">2.1.1.171</ecNumber>
    </submittedName>
</protein>
<dbReference type="NCBIfam" id="TIGR00095">
    <property type="entry name" value="16S rRNA (guanine(966)-N(2))-methyltransferase RsmD"/>
    <property type="match status" value="1"/>
</dbReference>
<keyword evidence="1 3" id="KW-0489">Methyltransferase</keyword>
<dbReference type="Pfam" id="PF03602">
    <property type="entry name" value="Cons_hypoth95"/>
    <property type="match status" value="1"/>
</dbReference>
<reference evidence="3 4" key="1">
    <citation type="submission" date="2018-09" db="EMBL/GenBank/DDBJ databases">
        <authorList>
            <person name="Li J."/>
        </authorList>
    </citation>
    <scope>NUCLEOTIDE SEQUENCE [LARGE SCALE GENOMIC DNA]</scope>
    <source>
        <strain evidence="3 4">2129</strain>
    </source>
</reference>
<keyword evidence="2 3" id="KW-0808">Transferase</keyword>
<accession>A0ABM6Z483</accession>
<sequence length="198" mass="20814">MARIVAGQAGGRRIAVPRSGTRPTSERVREAVFSRLEHDGAVEGSRVLDLYAGSGALGLEAASRGAAEVVLVDVARPATQTCQANARSLGLPGVRAVTANVSAFLAGPAGRPADLVLLDPPYDTDETSLAGVLDALARQQDPWLGPRSVVVVERSSRSPEPDWPVGLERRLLRRYGQTTVWFAGPTGQAAPSAQARQT</sequence>